<dbReference type="Pfam" id="PF00520">
    <property type="entry name" value="Ion_trans"/>
    <property type="match status" value="4"/>
</dbReference>
<keyword evidence="5 15" id="KW-0812">Transmembrane</keyword>
<evidence type="ECO:0000256" key="7">
    <source>
        <dbReference type="ARBA" id="ARBA00022882"/>
    </source>
</evidence>
<dbReference type="SUPFAM" id="SSF81324">
    <property type="entry name" value="Voltage-gated potassium channels"/>
    <property type="match status" value="4"/>
</dbReference>
<feature type="domain" description="Ion transport" evidence="16">
    <location>
        <begin position="1253"/>
        <end position="1532"/>
    </location>
</feature>
<dbReference type="PANTHER" id="PTHR45628:SF7">
    <property type="entry name" value="VOLTAGE-DEPENDENT CALCIUM CHANNEL TYPE A SUBUNIT ALPHA-1"/>
    <property type="match status" value="1"/>
</dbReference>
<evidence type="ECO:0000313" key="17">
    <source>
        <dbReference type="EMBL" id="KAA0151439.1"/>
    </source>
</evidence>
<feature type="compositionally biased region" description="Low complexity" evidence="14">
    <location>
        <begin position="79"/>
        <end position="88"/>
    </location>
</feature>
<feature type="transmembrane region" description="Helical" evidence="15">
    <location>
        <begin position="2292"/>
        <end position="2321"/>
    </location>
</feature>
<feature type="transmembrane region" description="Helical" evidence="15">
    <location>
        <begin position="594"/>
        <end position="612"/>
    </location>
</feature>
<dbReference type="Gene3D" id="1.20.120.350">
    <property type="entry name" value="Voltage-gated potassium channels. Chain C"/>
    <property type="match status" value="4"/>
</dbReference>
<evidence type="ECO:0000256" key="8">
    <source>
        <dbReference type="ARBA" id="ARBA00022989"/>
    </source>
</evidence>
<feature type="transmembrane region" description="Helical" evidence="15">
    <location>
        <begin position="325"/>
        <end position="350"/>
    </location>
</feature>
<feature type="transmembrane region" description="Helical" evidence="15">
    <location>
        <begin position="627"/>
        <end position="646"/>
    </location>
</feature>
<evidence type="ECO:0000256" key="2">
    <source>
        <dbReference type="ARBA" id="ARBA00022448"/>
    </source>
</evidence>
<feature type="region of interest" description="Disordered" evidence="14">
    <location>
        <begin position="2911"/>
        <end position="2967"/>
    </location>
</feature>
<evidence type="ECO:0000259" key="16">
    <source>
        <dbReference type="Pfam" id="PF00520"/>
    </source>
</evidence>
<keyword evidence="4" id="KW-0107">Calcium channel</keyword>
<feature type="region of interest" description="Disordered" evidence="14">
    <location>
        <begin position="1913"/>
        <end position="1977"/>
    </location>
</feature>
<feature type="region of interest" description="Disordered" evidence="14">
    <location>
        <begin position="1113"/>
        <end position="1136"/>
    </location>
</feature>
<feature type="compositionally biased region" description="Low complexity" evidence="14">
    <location>
        <begin position="1026"/>
        <end position="1046"/>
    </location>
</feature>
<keyword evidence="9" id="KW-0406">Ion transport</keyword>
<keyword evidence="18" id="KW-1185">Reference proteome</keyword>
<feature type="transmembrane region" description="Helical" evidence="15">
    <location>
        <begin position="658"/>
        <end position="677"/>
    </location>
</feature>
<evidence type="ECO:0000256" key="3">
    <source>
        <dbReference type="ARBA" id="ARBA00022568"/>
    </source>
</evidence>
<evidence type="ECO:0000256" key="4">
    <source>
        <dbReference type="ARBA" id="ARBA00022673"/>
    </source>
</evidence>
<feature type="transmembrane region" description="Helical" evidence="15">
    <location>
        <begin position="1324"/>
        <end position="1344"/>
    </location>
</feature>
<dbReference type="InterPro" id="IPR050599">
    <property type="entry name" value="VDCC_alpha-1_subunit"/>
</dbReference>
<evidence type="ECO:0000313" key="18">
    <source>
        <dbReference type="Proteomes" id="UP000323011"/>
    </source>
</evidence>
<keyword evidence="7" id="KW-0851">Voltage-gated channel</keyword>
<feature type="domain" description="Ion transport" evidence="16">
    <location>
        <begin position="2180"/>
        <end position="2453"/>
    </location>
</feature>
<keyword evidence="12" id="KW-0407">Ion channel</keyword>
<feature type="region of interest" description="Disordered" evidence="14">
    <location>
        <begin position="1795"/>
        <end position="1871"/>
    </location>
</feature>
<sequence>MVERVALVIFAAEAVLKILSRGLLSRAVSIGSGPRLVREALDPDVLIHAVLSVRMLRQEMRRQLQAAAEPVRPAGGGATPARKANAAATDPDGLPAERLMPEGPTRMQVKRRWKAVAIERRIRRRDRVAEPGYLQNAWDVADLLVLVVMFVDVFSEGVTANVTVLRALRVFRVVRTVEALPGLQVILVSLFRSCSFLFNVLVVMVFFYFVFAIIGVESLGLSLQRRCVDTSAAPLPGGGFPEAELPDPEPAPFCVPEGTPASEAAGLICSTINPAWRCADTGSFPLQGLQSFQNVLYGLYVVVQAASLEGWSDLAYAVLGAEGPLASVYFVLVVFVCNFLVLSLVTSVLIQQFGNTWEAFIARQREEKAAQAEAAAAAREQAAIEAAQALAANVARLQAAQTDSGIRGAGGLLLASKMKLWAKRAKSTVSKAKLAAEQAASEAAAASAAALAAKAKLQAARERVRGVGGVQLRHRVTGRTGPSATPRSAAFQALQDLTEFPDGDCMDMGMDELDGQESDRSSHSSSMEGDFGVERGSSGRSRSAGTPGAAAEETDVAAVLGRPYCALQPGTPEGDEAAAGWCSRITMSNWSSQWFASLVTSLSATTLVILGLEDPLVGQDEIRPVDAAAIAMTCLIGVELAFRAYALRGATLRSAPITFFDVIAFASGVLATVFFVATADGVGSLTEGFGSVRARVFMSLTALRSVRLVEGLAPIRNLVLTAFRRGGAIANLIALLGLVTCVAGLFATQLFGGSFTELSPGEELPEPRLMFYSAPQSILVLFIVITGENWPSVLGNVEASGTPWGKVLSALVVLWYLATNVVLLQIFIAVVVEGIAEDDDVKVRRQLKSLSRCMVFHNADLEEAARKQHASRLFVAEMILTTVLGRLRAAKAVSAMTPHGGNDRVTFTDGGQSQVGSNKPTPRLQGLGGEADEDLASLRQRKHAIADRAPTERADSTLDLLQQLLTDALVLLQERESRFDSVRFLIAMGEAATTKESAAVAAAVAGGNDASPGGFNSGPASGEVAGGAPSSISGRSSYASSVTSTDSSDDLPLPFSKTCKRCGVALRSDWRCLRPSCKATRGCVVASTVSCLGRLLDLCETVRVRRARERQVSRMAMAGTSDPDAHQADGGRGQRVHGRERLKAVLGMAISSSDEDTDSEDADALDTLMQQRAQAATAPRAQRGCLSRLSAVCGIAALERFQRWAYVTRVKALPVDSQDRALGCLPARHPVRGVAHACMCTRPEKPGRSGAGFRNIMLLTILLSSLQLATEGRSFRRAPGAESTLRTLDIVFAAIFAAEAVLKITAFGLVAANEHSYLRRGWNVLDLVVAVFAVIDAFVDSRAYPENPVTGLPPAWVSIIRLARCLRPLKFLEAVPATSRLVRAFSRSLGQIVAAVVLSLILLLSFGVLGRQFFAGAMGECSDASVHLRENCQGLFVDDSGETALRVWTIPTSSFESLPAGVTTLLETATLEGWIPTLTRCMDISGRDTGPVENASVQYALFFIIFIVLAAFVIFPVFTGIVANAVALEREDACLTDQQKTLRGVLQQYAPPGDRSVLRKAMMYATFETQAARRIEARWRARTAASVSAGTLRASDTSAAVDAWHSAIAARSTGFAAQPDDAAPAARAARDTCQAPVAPSSASEAGGSGDGKQQPPSDDVGPGTPHSAHPRASAGVSEGRAQAAATALGHPSGSRSDSGKGFGQGLATVPEAGTEEAQPGDSAAADSHALDGTDAPGTGAPRTTSGAPAARRLKRPSLVVATSGEVGNAHISPEAFAQGTPRGRVPFAPIQASLPVDAAPPSAEGGAEDVQRPAPASRHSSWSSSGIGSAITASVSEAQGDGGADDHSDAESAHNPASGAEAGGDAPTEGNVQRVRMQPGVAAGPSRSAPLGNVSSKVRLSSMSALVAKLPPHLRQPKRHGPPAFSAAADVVGSDSENDGNVSRRDGASDNNGDSRGPGAETPSRPVPRGAGISVSKKWRIGTMSRSEDADEPGRVAMFGRSARRFQTTLSHAGWTRLPRTTRHLFIQAARLEARAEAAAARAVFAEGTPAVLAAPRDGGAPKRTESAQSAVETGHRCLFVQTPLQRAHLGALVEPLRSDECARVRCPGTVLCCFPVPFFAGRTVAITTCRCARDCCPESAAACVARSRGCCLCLCRTRLCGTSVWDTTHHAAGKLVNESRWFDLIATTLVVLNALAMAFTHSPMEATAAAALDTTNTVFLAIFTVELLIRLTAHGCGKPLYKDWWLVFDFVVVVASIALRSVNTEAGVQAARALRIARLFRVMHLSRRLRVLVDTLASSVSALGSVTFTLLLVLFVFAVMGMQLFGAIGEERSSPSAWPDQPQSAVEAFNLTANSTAEQLATATAWALDPLHQQYEGFHRFAHFRDFFSSLLLLFRMATGEDWQRLYHDAENRTGMWANIFFVSFVILVQAVVLDFYLAGVLEAFERAYHEQNDLMSYRDVALLRTAFDRYDEHTGTDKAGFVPLWAIDRLLARFAGLPFRLTVGWEVQRRETEAVRRRLRTMEGYGRKYWDPTYADEVHGSKPAVPPTAGAHEDKRIVDAVQRPEAGAAENQSARKLWIAAAEVAKRLDSEEHEPTLSFFASALAATRLSALASGGDPTDREGSGAAKGSAMRLWVARLLRDPERWDALRCQLRTRALLTEACLLSEQRRQHAQGGSGSRRSTAATAFAAASRVTRSLNISKALASDAAAEDVLSGPFGSSSRWLRDLRDSPASAALAAESFASGLNDTMAMPGASMRVPFSALVLVIAQLRVGTEFLTPHERFIEAVRSRSRDRIEQERHLAVFARTMRSRLAELRKAKAQARALEAQAMAASMQGGRQSSVGTPPWFPLGSAFGHPSPSFGSSLGPLFAPPTPAAGQGSARPRAAGTPSRAIALSFAGSFSPALAAQQAQAQSARDTLDAGPSVAPGHEAAARRLRGHVAGALSAPAQGASEGERAPDAQARP</sequence>
<name>A0A5A8CFD3_CAFRO</name>
<feature type="domain" description="Ion transport" evidence="16">
    <location>
        <begin position="132"/>
        <end position="355"/>
    </location>
</feature>
<feature type="region of interest" description="Disordered" evidence="14">
    <location>
        <begin position="2866"/>
        <end position="2891"/>
    </location>
</feature>
<dbReference type="EMBL" id="VLTN01000027">
    <property type="protein sequence ID" value="KAA0151439.1"/>
    <property type="molecule type" value="Genomic_DNA"/>
</dbReference>
<accession>A0A5A8CFD3</accession>
<evidence type="ECO:0000256" key="14">
    <source>
        <dbReference type="SAM" id="MobiDB-lite"/>
    </source>
</evidence>
<evidence type="ECO:0000256" key="15">
    <source>
        <dbReference type="SAM" id="Phobius"/>
    </source>
</evidence>
<feature type="transmembrane region" description="Helical" evidence="15">
    <location>
        <begin position="1290"/>
        <end position="1312"/>
    </location>
</feature>
<evidence type="ECO:0000256" key="5">
    <source>
        <dbReference type="ARBA" id="ARBA00022692"/>
    </source>
</evidence>
<evidence type="ECO:0000256" key="12">
    <source>
        <dbReference type="ARBA" id="ARBA00023303"/>
    </source>
</evidence>
<dbReference type="InterPro" id="IPR005821">
    <property type="entry name" value="Ion_trans_dom"/>
</dbReference>
<feature type="transmembrane region" description="Helical" evidence="15">
    <location>
        <begin position="196"/>
        <end position="216"/>
    </location>
</feature>
<feature type="region of interest" description="Disordered" evidence="14">
    <location>
        <begin position="511"/>
        <end position="552"/>
    </location>
</feature>
<feature type="region of interest" description="Disordered" evidence="14">
    <location>
        <begin position="900"/>
        <end position="929"/>
    </location>
</feature>
<keyword evidence="2" id="KW-0813">Transport</keyword>
<feature type="transmembrane region" description="Helical" evidence="15">
    <location>
        <begin position="1389"/>
        <end position="1409"/>
    </location>
</feature>
<keyword evidence="3" id="KW-0109">Calcium transport</keyword>
<feature type="region of interest" description="Disordered" evidence="14">
    <location>
        <begin position="1014"/>
        <end position="1046"/>
    </location>
</feature>
<evidence type="ECO:0000256" key="9">
    <source>
        <dbReference type="ARBA" id="ARBA00023065"/>
    </source>
</evidence>
<dbReference type="GO" id="GO:0098703">
    <property type="term" value="P:calcium ion import across plasma membrane"/>
    <property type="evidence" value="ECO:0007669"/>
    <property type="project" value="TreeGrafter"/>
</dbReference>
<evidence type="ECO:0000256" key="6">
    <source>
        <dbReference type="ARBA" id="ARBA00022837"/>
    </source>
</evidence>
<feature type="transmembrane region" description="Helical" evidence="15">
    <location>
        <begin position="728"/>
        <end position="748"/>
    </location>
</feature>
<evidence type="ECO:0000256" key="1">
    <source>
        <dbReference type="ARBA" id="ARBA00004141"/>
    </source>
</evidence>
<keyword evidence="10 15" id="KW-0472">Membrane</keyword>
<comment type="subcellular location">
    <subcellularLocation>
        <location evidence="1">Membrane</location>
        <topology evidence="1">Multi-pass membrane protein</topology>
    </subcellularLocation>
</comment>
<dbReference type="InterPro" id="IPR027359">
    <property type="entry name" value="Volt_channel_dom_sf"/>
</dbReference>
<comment type="caution">
    <text evidence="17">The sequence shown here is derived from an EMBL/GenBank/DDBJ whole genome shotgun (WGS) entry which is preliminary data.</text>
</comment>
<feature type="compositionally biased region" description="Low complexity" evidence="14">
    <location>
        <begin position="1621"/>
        <end position="1645"/>
    </location>
</feature>
<evidence type="ECO:0000256" key="13">
    <source>
        <dbReference type="SAM" id="Coils"/>
    </source>
</evidence>
<keyword evidence="8 15" id="KW-1133">Transmembrane helix</keyword>
<organism evidence="17 18">
    <name type="scientific">Cafeteria roenbergensis</name>
    <name type="common">Marine flagellate</name>
    <dbReference type="NCBI Taxonomy" id="33653"/>
    <lineage>
        <taxon>Eukaryota</taxon>
        <taxon>Sar</taxon>
        <taxon>Stramenopiles</taxon>
        <taxon>Bigyra</taxon>
        <taxon>Opalozoa</taxon>
        <taxon>Bicosoecida</taxon>
        <taxon>Cafeteriaceae</taxon>
        <taxon>Cafeteria</taxon>
    </lineage>
</organism>
<feature type="region of interest" description="Disordered" evidence="14">
    <location>
        <begin position="1621"/>
        <end position="1754"/>
    </location>
</feature>
<evidence type="ECO:0000256" key="10">
    <source>
        <dbReference type="ARBA" id="ARBA00023136"/>
    </source>
</evidence>
<feature type="compositionally biased region" description="Low complexity" evidence="14">
    <location>
        <begin position="1812"/>
        <end position="1836"/>
    </location>
</feature>
<feature type="compositionally biased region" description="Low complexity" evidence="14">
    <location>
        <begin position="535"/>
        <end position="551"/>
    </location>
</feature>
<keyword evidence="6" id="KW-0106">Calcium</keyword>
<feature type="coiled-coil region" evidence="13">
    <location>
        <begin position="2808"/>
        <end position="2838"/>
    </location>
</feature>
<feature type="region of interest" description="Disordered" evidence="14">
    <location>
        <begin position="67"/>
        <end position="95"/>
    </location>
</feature>
<feature type="transmembrane region" description="Helical" evidence="15">
    <location>
        <begin position="1499"/>
        <end position="1523"/>
    </location>
</feature>
<feature type="transmembrane region" description="Helical" evidence="15">
    <location>
        <begin position="2417"/>
        <end position="2439"/>
    </location>
</feature>
<dbReference type="GO" id="GO:0008331">
    <property type="term" value="F:high voltage-gated calcium channel activity"/>
    <property type="evidence" value="ECO:0007669"/>
    <property type="project" value="TreeGrafter"/>
</dbReference>
<evidence type="ECO:0000256" key="11">
    <source>
        <dbReference type="ARBA" id="ARBA00023180"/>
    </source>
</evidence>
<dbReference type="Gene3D" id="1.10.287.70">
    <property type="match status" value="4"/>
</dbReference>
<feature type="transmembrane region" description="Helical" evidence="15">
    <location>
        <begin position="807"/>
        <end position="836"/>
    </location>
</feature>
<dbReference type="GO" id="GO:0005891">
    <property type="term" value="C:voltage-gated calcium channel complex"/>
    <property type="evidence" value="ECO:0007669"/>
    <property type="project" value="TreeGrafter"/>
</dbReference>
<feature type="transmembrane region" description="Helical" evidence="15">
    <location>
        <begin position="1252"/>
        <end position="1270"/>
    </location>
</feature>
<keyword evidence="11" id="KW-0325">Glycoprotein</keyword>
<dbReference type="PANTHER" id="PTHR45628">
    <property type="entry name" value="VOLTAGE-DEPENDENT CALCIUM CHANNEL TYPE A SUBUNIT ALPHA-1"/>
    <property type="match status" value="1"/>
</dbReference>
<protein>
    <recommendedName>
        <fullName evidence="16">Ion transport domain-containing protein</fullName>
    </recommendedName>
</protein>
<reference evidence="17 18" key="1">
    <citation type="submission" date="2019-07" db="EMBL/GenBank/DDBJ databases">
        <title>Genomes of Cafeteria roenbergensis.</title>
        <authorList>
            <person name="Fischer M.G."/>
            <person name="Hackl T."/>
            <person name="Roman M."/>
        </authorList>
    </citation>
    <scope>NUCLEOTIDE SEQUENCE [LARGE SCALE GENOMIC DNA]</scope>
    <source>
        <strain evidence="17 18">BVI</strain>
    </source>
</reference>
<keyword evidence="13" id="KW-0175">Coiled coil</keyword>
<dbReference type="Proteomes" id="UP000323011">
    <property type="component" value="Unassembled WGS sequence"/>
</dbReference>
<feature type="compositionally biased region" description="Polar residues" evidence="14">
    <location>
        <begin position="909"/>
        <end position="920"/>
    </location>
</feature>
<feature type="domain" description="Ion transport" evidence="16">
    <location>
        <begin position="593"/>
        <end position="837"/>
    </location>
</feature>
<gene>
    <name evidence="17" type="ORF">FNF29_04647</name>
</gene>
<proteinExistence type="predicted"/>